<gene>
    <name evidence="2" type="primary">Dere\GG10679</name>
    <name evidence="2" type="synonym">dere_GLEANR_10581</name>
    <name evidence="2" type="synonym">GG10679</name>
    <name evidence="2" type="ORF">Dere_GG10679</name>
</gene>
<dbReference type="Proteomes" id="UP000008711">
    <property type="component" value="Unassembled WGS sequence"/>
</dbReference>
<feature type="region of interest" description="Disordered" evidence="1">
    <location>
        <begin position="59"/>
        <end position="81"/>
    </location>
</feature>
<dbReference type="GO" id="GO:0000705">
    <property type="term" value="P:achiasmate meiosis I"/>
    <property type="evidence" value="ECO:0007669"/>
    <property type="project" value="EnsemblMetazoa"/>
</dbReference>
<dbReference type="GO" id="GO:0003682">
    <property type="term" value="F:chromatin binding"/>
    <property type="evidence" value="ECO:0007669"/>
    <property type="project" value="EnsemblMetazoa"/>
</dbReference>
<reference evidence="2 3" key="2">
    <citation type="journal article" date="2008" name="Bioinformatics">
        <title>Assembly reconciliation.</title>
        <authorList>
            <person name="Zimin A.V."/>
            <person name="Smith D.R."/>
            <person name="Sutton G."/>
            <person name="Yorke J.A."/>
        </authorList>
    </citation>
    <scope>NUCLEOTIDE SEQUENCE [LARGE SCALE GENOMIC DNA]</scope>
    <source>
        <strain evidence="2 3">TSC#14021-0224.01</strain>
    </source>
</reference>
<protein>
    <submittedName>
        <fullName evidence="2">Uncharacterized protein</fullName>
    </submittedName>
</protein>
<dbReference type="OrthoDB" id="8058746at2759"/>
<evidence type="ECO:0000256" key="1">
    <source>
        <dbReference type="SAM" id="MobiDB-lite"/>
    </source>
</evidence>
<dbReference type="GO" id="GO:0007129">
    <property type="term" value="P:homologous chromosome pairing at meiosis"/>
    <property type="evidence" value="ECO:0007669"/>
    <property type="project" value="EnsemblMetazoa"/>
</dbReference>
<dbReference type="GO" id="GO:0005654">
    <property type="term" value="C:nucleoplasm"/>
    <property type="evidence" value="ECO:0007669"/>
    <property type="project" value="EnsemblMetazoa"/>
</dbReference>
<proteinExistence type="predicted"/>
<accession>B3N989</accession>
<dbReference type="GO" id="GO:0000793">
    <property type="term" value="C:condensed chromosome"/>
    <property type="evidence" value="ECO:0007669"/>
    <property type="project" value="EnsemblMetazoa"/>
</dbReference>
<dbReference type="eggNOG" id="ENOG502TCK5">
    <property type="taxonomic scope" value="Eukaryota"/>
</dbReference>
<name>B3N989_DROER</name>
<dbReference type="PhylomeDB" id="B3N989"/>
<sequence length="410" mass="45286">MQRAPPKELNFKTQLLSGKNVLLVESPGYESELFMPQIVGGRITLQNVIPNRRCCPESRMLSDPLMGDMGSRKRTVKSPTRRSFAAVNLATPKAKSTPINNSSLRTRAGKENAVPQLTPERLRCRPFHLPSDGEMDIDELSCQEQAPGSLSSSKSMMSACTNNSLSEIEVLSPVISSKNGSNVHANELGRNNFTPLSISETRIPPPVMPKENVIEQNLQAMEVVHSKSKPKVSALRTYSRKKPGTASKAKPTPVWSPLQKKKKNSSVSSTKVPSPTMKMEVRYRKLIVDTKKTLAANDPSKLSPGPITMKKIIRKQVTGKTRKQFEALKVTAFDLLTNLCVGNISEDLVKQFQKACANRVCTTLPNYAEIAVVPPLEMDREVTAIMARQKRMERGSQRPRSAIPLDSNLA</sequence>
<dbReference type="KEGG" id="der:6541254"/>
<dbReference type="GO" id="GO:0005730">
    <property type="term" value="C:nucleolus"/>
    <property type="evidence" value="ECO:0007669"/>
    <property type="project" value="EnsemblMetazoa"/>
</dbReference>
<feature type="region of interest" description="Disordered" evidence="1">
    <location>
        <begin position="389"/>
        <end position="410"/>
    </location>
</feature>
<feature type="region of interest" description="Disordered" evidence="1">
    <location>
        <begin position="231"/>
        <end position="274"/>
    </location>
</feature>
<keyword evidence="3" id="KW-1185">Reference proteome</keyword>
<dbReference type="EMBL" id="CH954177">
    <property type="protein sequence ID" value="EDV59576.1"/>
    <property type="molecule type" value="Genomic_DNA"/>
</dbReference>
<dbReference type="GO" id="GO:0007141">
    <property type="term" value="P:male meiosis I"/>
    <property type="evidence" value="ECO:0007669"/>
    <property type="project" value="EnsemblMetazoa"/>
</dbReference>
<feature type="compositionally biased region" description="Low complexity" evidence="1">
    <location>
        <begin position="265"/>
        <end position="274"/>
    </location>
</feature>
<evidence type="ECO:0000313" key="3">
    <source>
        <dbReference type="Proteomes" id="UP000008711"/>
    </source>
</evidence>
<evidence type="ECO:0000313" key="2">
    <source>
        <dbReference type="EMBL" id="EDV59576.1"/>
    </source>
</evidence>
<dbReference type="HOGENOM" id="CLU_720176_0_0_1"/>
<organism evidence="2 3">
    <name type="scientific">Drosophila erecta</name>
    <name type="common">Fruit fly</name>
    <dbReference type="NCBI Taxonomy" id="7220"/>
    <lineage>
        <taxon>Eukaryota</taxon>
        <taxon>Metazoa</taxon>
        <taxon>Ecdysozoa</taxon>
        <taxon>Arthropoda</taxon>
        <taxon>Hexapoda</taxon>
        <taxon>Insecta</taxon>
        <taxon>Pterygota</taxon>
        <taxon>Neoptera</taxon>
        <taxon>Endopterygota</taxon>
        <taxon>Diptera</taxon>
        <taxon>Brachycera</taxon>
        <taxon>Muscomorpha</taxon>
        <taxon>Ephydroidea</taxon>
        <taxon>Drosophilidae</taxon>
        <taxon>Drosophila</taxon>
        <taxon>Sophophora</taxon>
    </lineage>
</organism>
<reference evidence="2 3" key="1">
    <citation type="journal article" date="2007" name="Nature">
        <title>Evolution of genes and genomes on the Drosophila phylogeny.</title>
        <authorList>
            <consortium name="Drosophila 12 Genomes Consortium"/>
            <person name="Clark A.G."/>
            <person name="Eisen M.B."/>
            <person name="Smith D.R."/>
            <person name="Bergman C.M."/>
            <person name="Oliver B."/>
            <person name="Markow T.A."/>
            <person name="Kaufman T.C."/>
            <person name="Kellis M."/>
            <person name="Gelbart W."/>
            <person name="Iyer V.N."/>
            <person name="Pollard D.A."/>
            <person name="Sackton T.B."/>
            <person name="Larracuente A.M."/>
            <person name="Singh N.D."/>
            <person name="Abad J.P."/>
            <person name="Abt D.N."/>
            <person name="Adryan B."/>
            <person name="Aguade M."/>
            <person name="Akashi H."/>
            <person name="Anderson W.W."/>
            <person name="Aquadro C.F."/>
            <person name="Ardell D.H."/>
            <person name="Arguello R."/>
            <person name="Artieri C.G."/>
            <person name="Barbash D.A."/>
            <person name="Barker D."/>
            <person name="Barsanti P."/>
            <person name="Batterham P."/>
            <person name="Batzoglou S."/>
            <person name="Begun D."/>
            <person name="Bhutkar A."/>
            <person name="Blanco E."/>
            <person name="Bosak S.A."/>
            <person name="Bradley R.K."/>
            <person name="Brand A.D."/>
            <person name="Brent M.R."/>
            <person name="Brooks A.N."/>
            <person name="Brown R.H."/>
            <person name="Butlin R.K."/>
            <person name="Caggese C."/>
            <person name="Calvi B.R."/>
            <person name="Bernardo de Carvalho A."/>
            <person name="Caspi A."/>
            <person name="Castrezana S."/>
            <person name="Celniker S.E."/>
            <person name="Chang J.L."/>
            <person name="Chapple C."/>
            <person name="Chatterji S."/>
            <person name="Chinwalla A."/>
            <person name="Civetta A."/>
            <person name="Clifton S.W."/>
            <person name="Comeron J.M."/>
            <person name="Costello J.C."/>
            <person name="Coyne J.A."/>
            <person name="Daub J."/>
            <person name="David R.G."/>
            <person name="Delcher A.L."/>
            <person name="Delehaunty K."/>
            <person name="Do C.B."/>
            <person name="Ebling H."/>
            <person name="Edwards K."/>
            <person name="Eickbush T."/>
            <person name="Evans J.D."/>
            <person name="Filipski A."/>
            <person name="Findeiss S."/>
            <person name="Freyhult E."/>
            <person name="Fulton L."/>
            <person name="Fulton R."/>
            <person name="Garcia A.C."/>
            <person name="Gardiner A."/>
            <person name="Garfield D.A."/>
            <person name="Garvin B.E."/>
            <person name="Gibson G."/>
            <person name="Gilbert D."/>
            <person name="Gnerre S."/>
            <person name="Godfrey J."/>
            <person name="Good R."/>
            <person name="Gotea V."/>
            <person name="Gravely B."/>
            <person name="Greenberg A.J."/>
            <person name="Griffiths-Jones S."/>
            <person name="Gross S."/>
            <person name="Guigo R."/>
            <person name="Gustafson E.A."/>
            <person name="Haerty W."/>
            <person name="Hahn M.W."/>
            <person name="Halligan D.L."/>
            <person name="Halpern A.L."/>
            <person name="Halter G.M."/>
            <person name="Han M.V."/>
            <person name="Heger A."/>
            <person name="Hillier L."/>
            <person name="Hinrichs A.S."/>
            <person name="Holmes I."/>
            <person name="Hoskins R.A."/>
            <person name="Hubisz M.J."/>
            <person name="Hultmark D."/>
            <person name="Huntley M.A."/>
            <person name="Jaffe D.B."/>
            <person name="Jagadeeshan S."/>
            <person name="Jeck W.R."/>
            <person name="Johnson J."/>
            <person name="Jones C.D."/>
            <person name="Jordan W.C."/>
            <person name="Karpen G.H."/>
            <person name="Kataoka E."/>
            <person name="Keightley P.D."/>
            <person name="Kheradpour P."/>
            <person name="Kirkness E.F."/>
            <person name="Koerich L.B."/>
            <person name="Kristiansen K."/>
            <person name="Kudrna D."/>
            <person name="Kulathinal R.J."/>
            <person name="Kumar S."/>
            <person name="Kwok R."/>
            <person name="Lander E."/>
            <person name="Langley C.H."/>
            <person name="Lapoint R."/>
            <person name="Lazzaro B.P."/>
            <person name="Lee S.J."/>
            <person name="Levesque L."/>
            <person name="Li R."/>
            <person name="Lin C.F."/>
            <person name="Lin M.F."/>
            <person name="Lindblad-Toh K."/>
            <person name="Llopart A."/>
            <person name="Long M."/>
            <person name="Low L."/>
            <person name="Lozovsky E."/>
            <person name="Lu J."/>
            <person name="Luo M."/>
            <person name="Machado C.A."/>
            <person name="Makalowski W."/>
            <person name="Marzo M."/>
            <person name="Matsuda M."/>
            <person name="Matzkin L."/>
            <person name="McAllister B."/>
            <person name="McBride C.S."/>
            <person name="McKernan B."/>
            <person name="McKernan K."/>
            <person name="Mendez-Lago M."/>
            <person name="Minx P."/>
            <person name="Mollenhauer M.U."/>
            <person name="Montooth K."/>
            <person name="Mount S.M."/>
            <person name="Mu X."/>
            <person name="Myers E."/>
            <person name="Negre B."/>
            <person name="Newfeld S."/>
            <person name="Nielsen R."/>
            <person name="Noor M.A."/>
            <person name="O'Grady P."/>
            <person name="Pachter L."/>
            <person name="Papaceit M."/>
            <person name="Parisi M.J."/>
            <person name="Parisi M."/>
            <person name="Parts L."/>
            <person name="Pedersen J.S."/>
            <person name="Pesole G."/>
            <person name="Phillippy A.M."/>
            <person name="Ponting C.P."/>
            <person name="Pop M."/>
            <person name="Porcelli D."/>
            <person name="Powell J.R."/>
            <person name="Prohaska S."/>
            <person name="Pruitt K."/>
            <person name="Puig M."/>
            <person name="Quesneville H."/>
            <person name="Ram K.R."/>
            <person name="Rand D."/>
            <person name="Rasmussen M.D."/>
            <person name="Reed L.K."/>
            <person name="Reenan R."/>
            <person name="Reily A."/>
            <person name="Remington K.A."/>
            <person name="Rieger T.T."/>
            <person name="Ritchie M.G."/>
            <person name="Robin C."/>
            <person name="Rogers Y.H."/>
            <person name="Rohde C."/>
            <person name="Rozas J."/>
            <person name="Rubenfield M.J."/>
            <person name="Ruiz A."/>
            <person name="Russo S."/>
            <person name="Salzberg S.L."/>
            <person name="Sanchez-Gracia A."/>
            <person name="Saranga D.J."/>
            <person name="Sato H."/>
            <person name="Schaeffer S.W."/>
            <person name="Schatz M.C."/>
            <person name="Schlenke T."/>
            <person name="Schwartz R."/>
            <person name="Segarra C."/>
            <person name="Singh R.S."/>
            <person name="Sirot L."/>
            <person name="Sirota M."/>
            <person name="Sisneros N.B."/>
            <person name="Smith C.D."/>
            <person name="Smith T.F."/>
            <person name="Spieth J."/>
            <person name="Stage D.E."/>
            <person name="Stark A."/>
            <person name="Stephan W."/>
            <person name="Strausberg R.L."/>
            <person name="Strempel S."/>
            <person name="Sturgill D."/>
            <person name="Sutton G."/>
            <person name="Sutton G.G."/>
            <person name="Tao W."/>
            <person name="Teichmann S."/>
            <person name="Tobari Y.N."/>
            <person name="Tomimura Y."/>
            <person name="Tsolas J.M."/>
            <person name="Valente V.L."/>
            <person name="Venter E."/>
            <person name="Venter J.C."/>
            <person name="Vicario S."/>
            <person name="Vieira F.G."/>
            <person name="Vilella A.J."/>
            <person name="Villasante A."/>
            <person name="Walenz B."/>
            <person name="Wang J."/>
            <person name="Wasserman M."/>
            <person name="Watts T."/>
            <person name="Wilson D."/>
            <person name="Wilson R.K."/>
            <person name="Wing R.A."/>
            <person name="Wolfner M.F."/>
            <person name="Wong A."/>
            <person name="Wong G.K."/>
            <person name="Wu C.I."/>
            <person name="Wu G."/>
            <person name="Yamamoto D."/>
            <person name="Yang H.P."/>
            <person name="Yang S.P."/>
            <person name="Yorke J.A."/>
            <person name="Yoshida K."/>
            <person name="Zdobnov E."/>
            <person name="Zhang P."/>
            <person name="Zhang Y."/>
            <person name="Zimin A.V."/>
            <person name="Baldwin J."/>
            <person name="Abdouelleil A."/>
            <person name="Abdulkadir J."/>
            <person name="Abebe A."/>
            <person name="Abera B."/>
            <person name="Abreu J."/>
            <person name="Acer S.C."/>
            <person name="Aftuck L."/>
            <person name="Alexander A."/>
            <person name="An P."/>
            <person name="Anderson E."/>
            <person name="Anderson S."/>
            <person name="Arachi H."/>
            <person name="Azer M."/>
            <person name="Bachantsang P."/>
            <person name="Barry A."/>
            <person name="Bayul T."/>
            <person name="Berlin A."/>
            <person name="Bessette D."/>
            <person name="Bloom T."/>
            <person name="Blye J."/>
            <person name="Boguslavskiy L."/>
            <person name="Bonnet C."/>
            <person name="Boukhgalter B."/>
            <person name="Bourzgui I."/>
            <person name="Brown A."/>
            <person name="Cahill P."/>
            <person name="Channer S."/>
            <person name="Cheshatsang Y."/>
            <person name="Chuda L."/>
            <person name="Citroen M."/>
            <person name="Collymore A."/>
            <person name="Cooke P."/>
            <person name="Costello M."/>
            <person name="D'Aco K."/>
            <person name="Daza R."/>
            <person name="De Haan G."/>
            <person name="DeGray S."/>
            <person name="DeMaso C."/>
            <person name="Dhargay N."/>
            <person name="Dooley K."/>
            <person name="Dooley E."/>
            <person name="Doricent M."/>
            <person name="Dorje P."/>
            <person name="Dorjee K."/>
            <person name="Dupes A."/>
            <person name="Elong R."/>
            <person name="Falk J."/>
            <person name="Farina A."/>
            <person name="Faro S."/>
            <person name="Ferguson D."/>
            <person name="Fisher S."/>
            <person name="Foley C.D."/>
            <person name="Franke A."/>
            <person name="Friedrich D."/>
            <person name="Gadbois L."/>
            <person name="Gearin G."/>
            <person name="Gearin C.R."/>
            <person name="Giannoukos G."/>
            <person name="Goode T."/>
            <person name="Graham J."/>
            <person name="Grandbois E."/>
            <person name="Grewal S."/>
            <person name="Gyaltsen K."/>
            <person name="Hafez N."/>
            <person name="Hagos B."/>
            <person name="Hall J."/>
            <person name="Henson C."/>
            <person name="Hollinger A."/>
            <person name="Honan T."/>
            <person name="Huard M.D."/>
            <person name="Hughes L."/>
            <person name="Hurhula B."/>
            <person name="Husby M.E."/>
            <person name="Kamat A."/>
            <person name="Kanga B."/>
            <person name="Kashin S."/>
            <person name="Khazanovich D."/>
            <person name="Kisner P."/>
            <person name="Lance K."/>
            <person name="Lara M."/>
            <person name="Lee W."/>
            <person name="Lennon N."/>
            <person name="Letendre F."/>
            <person name="LeVine R."/>
            <person name="Lipovsky A."/>
            <person name="Liu X."/>
            <person name="Liu J."/>
            <person name="Liu S."/>
            <person name="Lokyitsang T."/>
            <person name="Lokyitsang Y."/>
            <person name="Lubonja R."/>
            <person name="Lui A."/>
            <person name="MacDonald P."/>
            <person name="Magnisalis V."/>
            <person name="Maru K."/>
            <person name="Matthews C."/>
            <person name="McCusker W."/>
            <person name="McDonough S."/>
            <person name="Mehta T."/>
            <person name="Meldrim J."/>
            <person name="Meneus L."/>
            <person name="Mihai O."/>
            <person name="Mihalev A."/>
            <person name="Mihova T."/>
            <person name="Mittelman R."/>
            <person name="Mlenga V."/>
            <person name="Montmayeur A."/>
            <person name="Mulrain L."/>
            <person name="Navidi A."/>
            <person name="Naylor J."/>
            <person name="Negash T."/>
            <person name="Nguyen T."/>
            <person name="Nguyen N."/>
            <person name="Nicol R."/>
            <person name="Norbu C."/>
            <person name="Norbu N."/>
            <person name="Novod N."/>
            <person name="O'Neill B."/>
            <person name="Osman S."/>
            <person name="Markiewicz E."/>
            <person name="Oyono O.L."/>
            <person name="Patti C."/>
            <person name="Phunkhang P."/>
            <person name="Pierre F."/>
            <person name="Priest M."/>
            <person name="Raghuraman S."/>
            <person name="Rege F."/>
            <person name="Reyes R."/>
            <person name="Rise C."/>
            <person name="Rogov P."/>
            <person name="Ross K."/>
            <person name="Ryan E."/>
            <person name="Settipalli S."/>
            <person name="Shea T."/>
            <person name="Sherpa N."/>
            <person name="Shi L."/>
            <person name="Shih D."/>
            <person name="Sparrow T."/>
            <person name="Spaulding J."/>
            <person name="Stalker J."/>
            <person name="Stange-Thomann N."/>
            <person name="Stavropoulos S."/>
            <person name="Stone C."/>
            <person name="Strader C."/>
            <person name="Tesfaye S."/>
            <person name="Thomson T."/>
            <person name="Thoulutsang Y."/>
            <person name="Thoulutsang D."/>
            <person name="Topham K."/>
            <person name="Topping I."/>
            <person name="Tsamla T."/>
            <person name="Vassiliev H."/>
            <person name="Vo A."/>
            <person name="Wangchuk T."/>
            <person name="Wangdi T."/>
            <person name="Weiand M."/>
            <person name="Wilkinson J."/>
            <person name="Wilson A."/>
            <person name="Yadav S."/>
            <person name="Young G."/>
            <person name="Yu Q."/>
            <person name="Zembek L."/>
            <person name="Zhong D."/>
            <person name="Zimmer A."/>
            <person name="Zwirko Z."/>
            <person name="Jaffe D.B."/>
            <person name="Alvarez P."/>
            <person name="Brockman W."/>
            <person name="Butler J."/>
            <person name="Chin C."/>
            <person name="Gnerre S."/>
            <person name="Grabherr M."/>
            <person name="Kleber M."/>
            <person name="Mauceli E."/>
            <person name="MacCallum I."/>
        </authorList>
    </citation>
    <scope>NUCLEOTIDE SEQUENCE [LARGE SCALE GENOMIC DNA]</scope>
    <source>
        <strain evidence="2 3">TSC#14021-0224.01</strain>
    </source>
</reference>
<dbReference type="AlphaFoldDB" id="B3N989"/>
<dbReference type="OMA" id="RRCCPES"/>